<dbReference type="AlphaFoldDB" id="A0A9X6YIR4"/>
<evidence type="ECO:0000313" key="3">
    <source>
        <dbReference type="EMBL" id="PGZ04872.1"/>
    </source>
</evidence>
<sequence length="227" mass="25751">MPSGSYFERYKQKASKGFGERLTENTAEFYRRKMMQSANAKIISIDGVEHQARVANGDRLEDLEILLLPQAQVEMGQLVQFDDTTWLIAATQIQGVVPKAVLKRCNYELEWTANGVHHSQFAKVQNYYTLDMYDNEAKTLMDLDVPKGGIFVFMSINDITNTIKIGQQFVINGQAFDVTGIDNLTHTIDGRGMVKYTCDIVVSPPEKETVEKPKTEDEGGWWNWEGK</sequence>
<feature type="compositionally biased region" description="Basic and acidic residues" evidence="1">
    <location>
        <begin position="207"/>
        <end position="217"/>
    </location>
</feature>
<name>A0A9X6YIR4_BACTU</name>
<organism evidence="2 4">
    <name type="scientific">Bacillus thuringiensis</name>
    <dbReference type="NCBI Taxonomy" id="1428"/>
    <lineage>
        <taxon>Bacteria</taxon>
        <taxon>Bacillati</taxon>
        <taxon>Bacillota</taxon>
        <taxon>Bacilli</taxon>
        <taxon>Bacillales</taxon>
        <taxon>Bacillaceae</taxon>
        <taxon>Bacillus</taxon>
        <taxon>Bacillus cereus group</taxon>
    </lineage>
</organism>
<accession>A0A9X6YIR4</accession>
<dbReference type="RefSeq" id="WP_088011422.1">
    <property type="nucleotide sequence ID" value="NZ_JASVEG010000007.1"/>
</dbReference>
<dbReference type="EMBL" id="NVMD01000002">
    <property type="protein sequence ID" value="PED16494.1"/>
    <property type="molecule type" value="Genomic_DNA"/>
</dbReference>
<proteinExistence type="predicted"/>
<feature type="region of interest" description="Disordered" evidence="1">
    <location>
        <begin position="207"/>
        <end position="227"/>
    </location>
</feature>
<evidence type="ECO:0000256" key="1">
    <source>
        <dbReference type="SAM" id="MobiDB-lite"/>
    </source>
</evidence>
<dbReference type="Proteomes" id="UP000220127">
    <property type="component" value="Unassembled WGS sequence"/>
</dbReference>
<evidence type="ECO:0000313" key="4">
    <source>
        <dbReference type="Proteomes" id="UP000220127"/>
    </source>
</evidence>
<dbReference type="Proteomes" id="UP000223445">
    <property type="component" value="Unassembled WGS sequence"/>
</dbReference>
<comment type="caution">
    <text evidence="2">The sequence shown here is derived from an EMBL/GenBank/DDBJ whole genome shotgun (WGS) entry which is preliminary data.</text>
</comment>
<gene>
    <name evidence="3" type="ORF">COE48_04640</name>
    <name evidence="2" type="ORF">CON01_01250</name>
</gene>
<evidence type="ECO:0000313" key="2">
    <source>
        <dbReference type="EMBL" id="PED16494.1"/>
    </source>
</evidence>
<evidence type="ECO:0000313" key="5">
    <source>
        <dbReference type="Proteomes" id="UP000223445"/>
    </source>
</evidence>
<dbReference type="EMBL" id="NUPM01000005">
    <property type="protein sequence ID" value="PGZ04872.1"/>
    <property type="molecule type" value="Genomic_DNA"/>
</dbReference>
<protein>
    <submittedName>
        <fullName evidence="2">Uncharacterized protein</fullName>
    </submittedName>
</protein>
<reference evidence="4 5" key="1">
    <citation type="submission" date="2017-09" db="EMBL/GenBank/DDBJ databases">
        <title>Large-scale bioinformatics analysis of Bacillus genomes uncovers conserved roles of natural products in bacterial physiology.</title>
        <authorList>
            <consortium name="Agbiome Team Llc"/>
            <person name="Bleich R.M."/>
            <person name="Grubbs K.J."/>
            <person name="Santa Maria K.C."/>
            <person name="Allen S.E."/>
            <person name="Farag S."/>
            <person name="Shank E.A."/>
            <person name="Bowers A."/>
        </authorList>
    </citation>
    <scope>NUCLEOTIDE SEQUENCE [LARGE SCALE GENOMIC DNA]</scope>
    <source>
        <strain evidence="3 5">AFS030179</strain>
        <strain evidence="2 4">AFS094940</strain>
    </source>
</reference>